<accession>A0AAR5PUQ7</accession>
<dbReference type="Proteomes" id="UP000019118">
    <property type="component" value="Unassembled WGS sequence"/>
</dbReference>
<sequence>MSRKSGNSAAGSAGDAESTLSSLESSPRKLAGEHIYIIPAYTSINELFLHFLTTFLDLGATGPFGDFSTDYSSYFILKVNDEWLSTEEEEDDEESGALRKEYLLRLKLIREKLAGIDIANKNYYTNCFGYPPQDKNQCRITEIFDHDEKTKPSPNRYGSSGKSIEESVSVENVTYENENGSPNVKSKTMTNLDQDSENNFQRDIEVSMPPQMTDTLKGSELDIKSIFSYDCLMEHDQCSETELLDLNYNPPKKRPCVRESTPKLVLSEGTIPLPYHIRVSLHEDISKAVKQASNECNLHKTIQGMIDHSVEKVKEEEAIRNEEDLTENSQINVIPPKSTNESTEEFTENLPQNGVQKRSKKSTGNDNTYVLFLDTLTQSSSASPKSNVTLMTGSTATVESLSRLRKKRRIFLRTASNKVKPLDSLSLWEEIRTMEAVSKRKRLEIASSKETFFGAILLDKVVEDEEINANSLGGLDVL</sequence>
<reference evidence="3" key="1">
    <citation type="journal article" date="2013" name="Genome Biol.">
        <title>Draft genome of the mountain pine beetle, Dendroctonus ponderosae Hopkins, a major forest pest.</title>
        <authorList>
            <person name="Keeling C.I."/>
            <person name="Yuen M.M."/>
            <person name="Liao N.Y."/>
            <person name="Docking T.R."/>
            <person name="Chan S.K."/>
            <person name="Taylor G.A."/>
            <person name="Palmquist D.L."/>
            <person name="Jackman S.D."/>
            <person name="Nguyen A."/>
            <person name="Li M."/>
            <person name="Henderson H."/>
            <person name="Janes J.K."/>
            <person name="Zhao Y."/>
            <person name="Pandoh P."/>
            <person name="Moore R."/>
            <person name="Sperling F.A."/>
            <person name="Huber D.P."/>
            <person name="Birol I."/>
            <person name="Jones S.J."/>
            <person name="Bohlmann J."/>
        </authorList>
    </citation>
    <scope>NUCLEOTIDE SEQUENCE</scope>
</reference>
<organism evidence="2 3">
    <name type="scientific">Dendroctonus ponderosae</name>
    <name type="common">Mountain pine beetle</name>
    <dbReference type="NCBI Taxonomy" id="77166"/>
    <lineage>
        <taxon>Eukaryota</taxon>
        <taxon>Metazoa</taxon>
        <taxon>Ecdysozoa</taxon>
        <taxon>Arthropoda</taxon>
        <taxon>Hexapoda</taxon>
        <taxon>Insecta</taxon>
        <taxon>Pterygota</taxon>
        <taxon>Neoptera</taxon>
        <taxon>Endopterygota</taxon>
        <taxon>Coleoptera</taxon>
        <taxon>Polyphaga</taxon>
        <taxon>Cucujiformia</taxon>
        <taxon>Curculionidae</taxon>
        <taxon>Scolytinae</taxon>
        <taxon>Dendroctonus</taxon>
    </lineage>
</organism>
<evidence type="ECO:0000313" key="2">
    <source>
        <dbReference type="EnsemblMetazoa" id="XP_019764744.1"/>
    </source>
</evidence>
<evidence type="ECO:0000313" key="3">
    <source>
        <dbReference type="Proteomes" id="UP000019118"/>
    </source>
</evidence>
<reference evidence="2" key="2">
    <citation type="submission" date="2024-08" db="UniProtKB">
        <authorList>
            <consortium name="EnsemblMetazoa"/>
        </authorList>
    </citation>
    <scope>IDENTIFICATION</scope>
</reference>
<keyword evidence="3" id="KW-1185">Reference proteome</keyword>
<evidence type="ECO:0000256" key="1">
    <source>
        <dbReference type="SAM" id="MobiDB-lite"/>
    </source>
</evidence>
<dbReference type="AlphaFoldDB" id="A0AAR5PUQ7"/>
<protein>
    <submittedName>
        <fullName evidence="2">Uncharacterized protein</fullName>
    </submittedName>
</protein>
<feature type="compositionally biased region" description="Low complexity" evidence="1">
    <location>
        <begin position="1"/>
        <end position="14"/>
    </location>
</feature>
<feature type="compositionally biased region" description="Polar residues" evidence="1">
    <location>
        <begin position="350"/>
        <end position="363"/>
    </location>
</feature>
<dbReference type="EnsemblMetazoa" id="XM_019909185.1">
    <property type="protein sequence ID" value="XP_019764744.1"/>
    <property type="gene ID" value="LOC109540734"/>
</dbReference>
<feature type="region of interest" description="Disordered" evidence="1">
    <location>
        <begin position="1"/>
        <end position="20"/>
    </location>
</feature>
<proteinExistence type="predicted"/>
<name>A0AAR5PUQ7_DENPD</name>
<feature type="region of interest" description="Disordered" evidence="1">
    <location>
        <begin position="333"/>
        <end position="363"/>
    </location>
</feature>